<comment type="caution">
    <text evidence="11">Lacks conserved residue(s) required for the propagation of feature annotation.</text>
</comment>
<dbReference type="GO" id="GO:0009423">
    <property type="term" value="P:chorismate biosynthetic process"/>
    <property type="evidence" value="ECO:0007669"/>
    <property type="project" value="UniProtKB-UniRule"/>
</dbReference>
<evidence type="ECO:0000256" key="3">
    <source>
        <dbReference type="ARBA" id="ARBA00013036"/>
    </source>
</evidence>
<dbReference type="Proteomes" id="UP000298602">
    <property type="component" value="Chromosome"/>
</dbReference>
<comment type="function">
    <text evidence="11">Catalyzes the anti-1,4-elimination of the C-3 phosphate and the C-6 proR hydrogen from 5-enolpyruvylshikimate-3-phosphate (EPSP) to yield chorismate, which is the branch point compound that serves as the starting substrate for the three terminal pathways of aromatic amino acid biosynthesis. This reaction introduces a second double bond into the aromatic ring system.</text>
</comment>
<dbReference type="PROSITE" id="PS00789">
    <property type="entry name" value="CHORISMATE_SYNTHASE_3"/>
    <property type="match status" value="1"/>
</dbReference>
<dbReference type="GO" id="GO:0009073">
    <property type="term" value="P:aromatic amino acid family biosynthetic process"/>
    <property type="evidence" value="ECO:0007669"/>
    <property type="project" value="UniProtKB-KW"/>
</dbReference>
<evidence type="ECO:0000256" key="2">
    <source>
        <dbReference type="ARBA" id="ARBA00008014"/>
    </source>
</evidence>
<evidence type="ECO:0000256" key="11">
    <source>
        <dbReference type="HAMAP-Rule" id="MF_00300"/>
    </source>
</evidence>
<dbReference type="GO" id="GO:0010181">
    <property type="term" value="F:FMN binding"/>
    <property type="evidence" value="ECO:0007669"/>
    <property type="project" value="TreeGrafter"/>
</dbReference>
<evidence type="ECO:0000256" key="7">
    <source>
        <dbReference type="ARBA" id="ARBA00022827"/>
    </source>
</evidence>
<dbReference type="OrthoDB" id="9771806at2"/>
<dbReference type="GO" id="GO:0008652">
    <property type="term" value="P:amino acid biosynthetic process"/>
    <property type="evidence" value="ECO:0007669"/>
    <property type="project" value="UniProtKB-KW"/>
</dbReference>
<evidence type="ECO:0000256" key="6">
    <source>
        <dbReference type="ARBA" id="ARBA00022643"/>
    </source>
</evidence>
<dbReference type="InterPro" id="IPR035904">
    <property type="entry name" value="Chorismate_synth_AroC_sf"/>
</dbReference>
<keyword evidence="7 11" id="KW-0274">FAD</keyword>
<sequence>MPGNTFGKLFRVTTWGESHGPAVGAVIDGCPPGISLAPEDVQHDLDRRRPGGRFASPRKEPDRVEILSGVFEGRTTGTPISLMVRNHDVRSRDYNELAKTYRPGHADRTFEQKYGFRDWRGGGRSSARETVGRVAAGAVARRFLEGEGVRVRGYTLALGSVACDRGAMDLDRADENPFFCPDPKAAQAMEELVAQVRSEGDSLGGVVEVVAWGLPPGLGEPVFDKLDARLGAALFSIGAVKGVEIGSGFQAARKRGSENNDPVTREGYASNHAGGVLGGLSSGMELVVRVAVKPIPSISKEQATVDRDGTPRTIRIGGRHDVSAVPRIVPVCEAMVLLTLADFMLFPYPYRLKHR</sequence>
<dbReference type="HAMAP" id="MF_00300">
    <property type="entry name" value="Chorismate_synth"/>
    <property type="match status" value="1"/>
</dbReference>
<feature type="binding site" evidence="11">
    <location>
        <position position="48"/>
    </location>
    <ligand>
        <name>NADP(+)</name>
        <dbReference type="ChEBI" id="CHEBI:58349"/>
    </ligand>
</feature>
<feature type="binding site" evidence="11">
    <location>
        <position position="319"/>
    </location>
    <ligand>
        <name>FMN</name>
        <dbReference type="ChEBI" id="CHEBI:58210"/>
    </ligand>
</feature>
<keyword evidence="14" id="KW-1185">Reference proteome</keyword>
<evidence type="ECO:0000256" key="4">
    <source>
        <dbReference type="ARBA" id="ARBA00022605"/>
    </source>
</evidence>
<dbReference type="AlphaFoldDB" id="A0A4P8L1T4"/>
<dbReference type="GO" id="GO:0005829">
    <property type="term" value="C:cytosol"/>
    <property type="evidence" value="ECO:0007669"/>
    <property type="project" value="TreeGrafter"/>
</dbReference>
<protein>
    <recommendedName>
        <fullName evidence="3 11">Chorismate synthase</fullName>
        <shortName evidence="11">CS</shortName>
        <ecNumber evidence="3 11">4.2.3.5</ecNumber>
    </recommendedName>
    <alternativeName>
        <fullName evidence="11">5-enolpyruvylshikimate-3-phosphate phospholyase</fullName>
    </alternativeName>
</protein>
<organism evidence="13 14">
    <name type="scientific">Desulfoglaeba alkanexedens ALDC</name>
    <dbReference type="NCBI Taxonomy" id="980445"/>
    <lineage>
        <taxon>Bacteria</taxon>
        <taxon>Pseudomonadati</taxon>
        <taxon>Thermodesulfobacteriota</taxon>
        <taxon>Syntrophobacteria</taxon>
        <taxon>Syntrophobacterales</taxon>
        <taxon>Syntrophobacteraceae</taxon>
        <taxon>Desulfoglaeba</taxon>
    </lineage>
</organism>
<comment type="subunit">
    <text evidence="11">Homotetramer.</text>
</comment>
<feature type="binding site" evidence="11">
    <location>
        <begin position="124"/>
        <end position="126"/>
    </location>
    <ligand>
        <name>FMN</name>
        <dbReference type="ChEBI" id="CHEBI:58210"/>
    </ligand>
</feature>
<comment type="catalytic activity">
    <reaction evidence="11 12">
        <text>5-O-(1-carboxyvinyl)-3-phosphoshikimate = chorismate + phosphate</text>
        <dbReference type="Rhea" id="RHEA:21020"/>
        <dbReference type="ChEBI" id="CHEBI:29748"/>
        <dbReference type="ChEBI" id="CHEBI:43474"/>
        <dbReference type="ChEBI" id="CHEBI:57701"/>
        <dbReference type="EC" id="4.2.3.5"/>
    </reaction>
</comment>
<keyword evidence="5 11" id="KW-0285">Flavoprotein</keyword>
<evidence type="ECO:0000256" key="8">
    <source>
        <dbReference type="ARBA" id="ARBA00022857"/>
    </source>
</evidence>
<dbReference type="InterPro" id="IPR000453">
    <property type="entry name" value="Chorismate_synth"/>
</dbReference>
<feature type="binding site" evidence="11">
    <location>
        <position position="278"/>
    </location>
    <ligand>
        <name>FMN</name>
        <dbReference type="ChEBI" id="CHEBI:58210"/>
    </ligand>
</feature>
<dbReference type="PIRSF" id="PIRSF001456">
    <property type="entry name" value="Chorismate_synth"/>
    <property type="match status" value="1"/>
</dbReference>
<feature type="binding site" evidence="11">
    <location>
        <begin position="293"/>
        <end position="297"/>
    </location>
    <ligand>
        <name>FMN</name>
        <dbReference type="ChEBI" id="CHEBI:58210"/>
    </ligand>
</feature>
<dbReference type="KEGG" id="dax:FDQ92_00820"/>
<dbReference type="FunFam" id="3.60.150.10:FF:000002">
    <property type="entry name" value="Chorismate synthase"/>
    <property type="match status" value="1"/>
</dbReference>
<dbReference type="EMBL" id="CP040098">
    <property type="protein sequence ID" value="QCQ20865.1"/>
    <property type="molecule type" value="Genomic_DNA"/>
</dbReference>
<dbReference type="PROSITE" id="PS00788">
    <property type="entry name" value="CHORISMATE_SYNTHASE_2"/>
    <property type="match status" value="1"/>
</dbReference>
<keyword evidence="10 11" id="KW-0456">Lyase</keyword>
<dbReference type="CDD" id="cd07304">
    <property type="entry name" value="Chorismate_synthase"/>
    <property type="match status" value="1"/>
</dbReference>
<feature type="binding site" evidence="11">
    <location>
        <position position="53"/>
    </location>
    <ligand>
        <name>NADP(+)</name>
        <dbReference type="ChEBI" id="CHEBI:58349"/>
    </ligand>
</feature>
<dbReference type="UniPathway" id="UPA00053">
    <property type="reaction ID" value="UER00090"/>
</dbReference>
<evidence type="ECO:0000313" key="13">
    <source>
        <dbReference type="EMBL" id="QCQ20865.1"/>
    </source>
</evidence>
<keyword evidence="9 11" id="KW-0057">Aromatic amino acid biosynthesis</keyword>
<dbReference type="RefSeq" id="WP_137422835.1">
    <property type="nucleotide sequence ID" value="NZ_CP040098.1"/>
</dbReference>
<dbReference type="InterPro" id="IPR020541">
    <property type="entry name" value="Chorismate_synthase_CS"/>
</dbReference>
<evidence type="ECO:0000256" key="1">
    <source>
        <dbReference type="ARBA" id="ARBA00005044"/>
    </source>
</evidence>
<comment type="cofactor">
    <cofactor evidence="11 12">
        <name>FMNH2</name>
        <dbReference type="ChEBI" id="CHEBI:57618"/>
    </cofactor>
    <text evidence="11 12">Reduced FMN (FMNH(2)).</text>
</comment>
<name>A0A4P8L1T4_9BACT</name>
<dbReference type="NCBIfam" id="TIGR00033">
    <property type="entry name" value="aroC"/>
    <property type="match status" value="1"/>
</dbReference>
<evidence type="ECO:0000256" key="10">
    <source>
        <dbReference type="ARBA" id="ARBA00023239"/>
    </source>
</evidence>
<dbReference type="PROSITE" id="PS00787">
    <property type="entry name" value="CHORISMATE_SYNTHASE_1"/>
    <property type="match status" value="1"/>
</dbReference>
<keyword evidence="8 11" id="KW-0521">NADP</keyword>
<proteinExistence type="inferred from homology"/>
<accession>A0A4P8L1T4</accession>
<evidence type="ECO:0000313" key="14">
    <source>
        <dbReference type="Proteomes" id="UP000298602"/>
    </source>
</evidence>
<dbReference type="GO" id="GO:0004107">
    <property type="term" value="F:chorismate synthase activity"/>
    <property type="evidence" value="ECO:0007669"/>
    <property type="project" value="UniProtKB-UniRule"/>
</dbReference>
<dbReference type="EC" id="4.2.3.5" evidence="3 11"/>
<dbReference type="Gene3D" id="3.60.150.10">
    <property type="entry name" value="Chorismate synthase AroC"/>
    <property type="match status" value="1"/>
</dbReference>
<comment type="pathway">
    <text evidence="1 11 12">Metabolic intermediate biosynthesis; chorismate biosynthesis; chorismate from D-erythrose 4-phosphate and phosphoenolpyruvate: step 7/7.</text>
</comment>
<dbReference type="NCBIfam" id="NF003793">
    <property type="entry name" value="PRK05382.1"/>
    <property type="match status" value="1"/>
</dbReference>
<keyword evidence="6 11" id="KW-0288">FMN</keyword>
<evidence type="ECO:0000256" key="5">
    <source>
        <dbReference type="ARBA" id="ARBA00022630"/>
    </source>
</evidence>
<evidence type="ECO:0000256" key="9">
    <source>
        <dbReference type="ARBA" id="ARBA00023141"/>
    </source>
</evidence>
<dbReference type="PANTHER" id="PTHR21085">
    <property type="entry name" value="CHORISMATE SYNTHASE"/>
    <property type="match status" value="1"/>
</dbReference>
<gene>
    <name evidence="11 13" type="primary">aroC</name>
    <name evidence="13" type="ORF">FDQ92_00820</name>
</gene>
<reference evidence="13 14" key="1">
    <citation type="submission" date="2019-05" db="EMBL/GenBank/DDBJ databases">
        <title>The Complete Genome Sequence of the n-alkane-degrading Desulfoglaeba alkanexedens ALDC reveals multiple alkylsuccinate synthase gene clusters.</title>
        <authorList>
            <person name="Callaghan A.V."/>
            <person name="Davidova I.A."/>
            <person name="Duncan K.E."/>
            <person name="Morris B."/>
            <person name="McInerney M.J."/>
        </authorList>
    </citation>
    <scope>NUCLEOTIDE SEQUENCE [LARGE SCALE GENOMIC DNA]</scope>
    <source>
        <strain evidence="13 14">ALDC</strain>
    </source>
</reference>
<keyword evidence="4 11" id="KW-0028">Amino-acid biosynthesis</keyword>
<evidence type="ECO:0000256" key="12">
    <source>
        <dbReference type="RuleBase" id="RU000605"/>
    </source>
</evidence>
<dbReference type="SUPFAM" id="SSF103263">
    <property type="entry name" value="Chorismate synthase, AroC"/>
    <property type="match status" value="1"/>
</dbReference>
<reference evidence="13 14" key="2">
    <citation type="submission" date="2019-05" db="EMBL/GenBank/DDBJ databases">
        <authorList>
            <person name="Suflita J.M."/>
            <person name="Marks C.R."/>
        </authorList>
    </citation>
    <scope>NUCLEOTIDE SEQUENCE [LARGE SCALE GENOMIC DNA]</scope>
    <source>
        <strain evidence="13 14">ALDC</strain>
    </source>
</reference>
<comment type="similarity">
    <text evidence="2 11 12">Belongs to the chorismate synthase family.</text>
</comment>
<dbReference type="Pfam" id="PF01264">
    <property type="entry name" value="Chorismate_synt"/>
    <property type="match status" value="1"/>
</dbReference>
<dbReference type="PANTHER" id="PTHR21085:SF0">
    <property type="entry name" value="CHORISMATE SYNTHASE"/>
    <property type="match status" value="1"/>
</dbReference>